<evidence type="ECO:0000256" key="4">
    <source>
        <dbReference type="ARBA" id="ARBA00022741"/>
    </source>
</evidence>
<dbReference type="InterPro" id="IPR050445">
    <property type="entry name" value="Bact_polysacc_biosynth/exp"/>
</dbReference>
<dbReference type="PANTHER" id="PTHR32309">
    <property type="entry name" value="TYROSINE-PROTEIN KINASE"/>
    <property type="match status" value="1"/>
</dbReference>
<accession>A0A3B1B2V9</accession>
<dbReference type="Pfam" id="PF13614">
    <property type="entry name" value="AAA_31"/>
    <property type="match status" value="1"/>
</dbReference>
<keyword evidence="5 10" id="KW-0418">Kinase</keyword>
<dbReference type="EMBL" id="UOFW01000162">
    <property type="protein sequence ID" value="VAX06354.1"/>
    <property type="molecule type" value="Genomic_DNA"/>
</dbReference>
<keyword evidence="4" id="KW-0547">Nucleotide-binding</keyword>
<dbReference type="GO" id="GO:0005886">
    <property type="term" value="C:plasma membrane"/>
    <property type="evidence" value="ECO:0007669"/>
    <property type="project" value="TreeGrafter"/>
</dbReference>
<feature type="domain" description="AAA" evidence="9">
    <location>
        <begin position="136"/>
        <end position="289"/>
    </location>
</feature>
<evidence type="ECO:0000256" key="8">
    <source>
        <dbReference type="ARBA" id="ARBA00051245"/>
    </source>
</evidence>
<proteinExistence type="inferred from homology"/>
<dbReference type="CDD" id="cd05387">
    <property type="entry name" value="BY-kinase"/>
    <property type="match status" value="1"/>
</dbReference>
<dbReference type="InterPro" id="IPR027417">
    <property type="entry name" value="P-loop_NTPase"/>
</dbReference>
<protein>
    <recommendedName>
        <fullName evidence="2">non-specific protein-tyrosine kinase</fullName>
        <ecNumber evidence="2">2.7.10.2</ecNumber>
    </recommendedName>
</protein>
<dbReference type="AlphaFoldDB" id="A0A3B1B2V9"/>
<dbReference type="GO" id="GO:0005524">
    <property type="term" value="F:ATP binding"/>
    <property type="evidence" value="ECO:0007669"/>
    <property type="project" value="UniProtKB-KW"/>
</dbReference>
<sequence length="315" mass="34446">MSLIEKAAEKLKKSESLVERAAKKLKKSDTIKGEDAGMMSSIGSDIEQGKLSVSILKSPGSAPPKKSPKSSAMVELNYDVLQQHNILIDDHIDNSVTAEEFRIIKRSLLLNAFSKGDSAIKNGNILLVTSTQPDEGKTFCAVSLALSMAAERDLTVLLVDADVAKPDVMNTLGVKGNKGLIDVIENKEMDLSECLLRTNIPNLTILPAGKKHKLTTELLASERMGGIIDEIARRYHDRIIIIDSPPVLASSAASVLALHVGQILYVVEAEKTREEELNDALKMIENCKNINFLLNKTRFTAGKKKFGSYYGYGYN</sequence>
<evidence type="ECO:0000256" key="6">
    <source>
        <dbReference type="ARBA" id="ARBA00022840"/>
    </source>
</evidence>
<evidence type="ECO:0000256" key="2">
    <source>
        <dbReference type="ARBA" id="ARBA00011903"/>
    </source>
</evidence>
<dbReference type="Gene3D" id="3.40.50.300">
    <property type="entry name" value="P-loop containing nucleotide triphosphate hydrolases"/>
    <property type="match status" value="1"/>
</dbReference>
<keyword evidence="7 10" id="KW-0829">Tyrosine-protein kinase</keyword>
<evidence type="ECO:0000256" key="3">
    <source>
        <dbReference type="ARBA" id="ARBA00022679"/>
    </source>
</evidence>
<keyword evidence="6" id="KW-0067">ATP-binding</keyword>
<comment type="catalytic activity">
    <reaction evidence="8">
        <text>L-tyrosyl-[protein] + ATP = O-phospho-L-tyrosyl-[protein] + ADP + H(+)</text>
        <dbReference type="Rhea" id="RHEA:10596"/>
        <dbReference type="Rhea" id="RHEA-COMP:10136"/>
        <dbReference type="Rhea" id="RHEA-COMP:20101"/>
        <dbReference type="ChEBI" id="CHEBI:15378"/>
        <dbReference type="ChEBI" id="CHEBI:30616"/>
        <dbReference type="ChEBI" id="CHEBI:46858"/>
        <dbReference type="ChEBI" id="CHEBI:61978"/>
        <dbReference type="ChEBI" id="CHEBI:456216"/>
        <dbReference type="EC" id="2.7.10.2"/>
    </reaction>
</comment>
<dbReference type="EC" id="2.7.10.2" evidence="2"/>
<evidence type="ECO:0000313" key="10">
    <source>
        <dbReference type="EMBL" id="VAX06354.1"/>
    </source>
</evidence>
<dbReference type="InterPro" id="IPR005702">
    <property type="entry name" value="Wzc-like_C"/>
</dbReference>
<reference evidence="10" key="1">
    <citation type="submission" date="2018-06" db="EMBL/GenBank/DDBJ databases">
        <authorList>
            <person name="Zhirakovskaya E."/>
        </authorList>
    </citation>
    <scope>NUCLEOTIDE SEQUENCE</scope>
</reference>
<name>A0A3B1B2V9_9ZZZZ</name>
<dbReference type="GO" id="GO:0004715">
    <property type="term" value="F:non-membrane spanning protein tyrosine kinase activity"/>
    <property type="evidence" value="ECO:0007669"/>
    <property type="project" value="UniProtKB-EC"/>
</dbReference>
<evidence type="ECO:0000256" key="5">
    <source>
        <dbReference type="ARBA" id="ARBA00022777"/>
    </source>
</evidence>
<dbReference type="NCBIfam" id="TIGR01007">
    <property type="entry name" value="eps_fam"/>
    <property type="match status" value="1"/>
</dbReference>
<dbReference type="NCBIfam" id="TIGR03018">
    <property type="entry name" value="pepcterm_TyrKin"/>
    <property type="match status" value="1"/>
</dbReference>
<keyword evidence="3 10" id="KW-0808">Transferase</keyword>
<dbReference type="SUPFAM" id="SSF52540">
    <property type="entry name" value="P-loop containing nucleoside triphosphate hydrolases"/>
    <property type="match status" value="1"/>
</dbReference>
<dbReference type="PANTHER" id="PTHR32309:SF13">
    <property type="entry name" value="FERRIC ENTEROBACTIN TRANSPORT PROTEIN FEPE"/>
    <property type="match status" value="1"/>
</dbReference>
<evidence type="ECO:0000259" key="9">
    <source>
        <dbReference type="Pfam" id="PF13614"/>
    </source>
</evidence>
<evidence type="ECO:0000256" key="1">
    <source>
        <dbReference type="ARBA" id="ARBA00007316"/>
    </source>
</evidence>
<gene>
    <name evidence="10" type="ORF">MNBD_ALPHA03-144</name>
</gene>
<evidence type="ECO:0000256" key="7">
    <source>
        <dbReference type="ARBA" id="ARBA00023137"/>
    </source>
</evidence>
<comment type="similarity">
    <text evidence="1">Belongs to the CpsD/CapB family.</text>
</comment>
<dbReference type="InterPro" id="IPR025669">
    <property type="entry name" value="AAA_dom"/>
</dbReference>
<organism evidence="10">
    <name type="scientific">hydrothermal vent metagenome</name>
    <dbReference type="NCBI Taxonomy" id="652676"/>
    <lineage>
        <taxon>unclassified sequences</taxon>
        <taxon>metagenomes</taxon>
        <taxon>ecological metagenomes</taxon>
    </lineage>
</organism>